<dbReference type="InterPro" id="IPR011006">
    <property type="entry name" value="CheY-like_superfamily"/>
</dbReference>
<evidence type="ECO:0000256" key="1">
    <source>
        <dbReference type="PROSITE-ProRule" id="PRU00169"/>
    </source>
</evidence>
<dbReference type="InterPro" id="IPR001789">
    <property type="entry name" value="Sig_transdc_resp-reg_receiver"/>
</dbReference>
<keyword evidence="1" id="KW-0597">Phosphoprotein</keyword>
<keyword evidence="4" id="KW-1185">Reference proteome</keyword>
<dbReference type="STRING" id="309798.COPRO5265_0331"/>
<dbReference type="PANTHER" id="PTHR43228:SF1">
    <property type="entry name" value="TWO-COMPONENT RESPONSE REGULATOR ARR22"/>
    <property type="match status" value="1"/>
</dbReference>
<dbReference type="PANTHER" id="PTHR43228">
    <property type="entry name" value="TWO-COMPONENT RESPONSE REGULATOR"/>
    <property type="match status" value="1"/>
</dbReference>
<reference evidence="3 4" key="2">
    <citation type="journal article" date="2014" name="Genome Announc.">
        <title>Complete Genome Sequence of Coprothermobacter proteolyticus DSM 5265.</title>
        <authorList>
            <person name="Alexiev A."/>
            <person name="Coil D.A."/>
            <person name="Badger J.H."/>
            <person name="Enticknap J."/>
            <person name="Ward N."/>
            <person name="Robb F.T."/>
            <person name="Eisen J.A."/>
        </authorList>
    </citation>
    <scope>NUCLEOTIDE SEQUENCE [LARGE SCALE GENOMIC DNA]</scope>
    <source>
        <strain evidence="4">ATCC 35245 / DSM 5265 / OCM 4 / BT</strain>
    </source>
</reference>
<evidence type="ECO:0000313" key="4">
    <source>
        <dbReference type="Proteomes" id="UP000001732"/>
    </source>
</evidence>
<reference evidence="4" key="1">
    <citation type="submission" date="2008-08" db="EMBL/GenBank/DDBJ databases">
        <title>The complete genome sequence of Coprothermobacter proteolyticus strain ATCC 5245 / DSM 5265 / BT.</title>
        <authorList>
            <person name="Dodson R.J."/>
            <person name="Durkin A.S."/>
            <person name="Wu M."/>
            <person name="Eisen J."/>
            <person name="Sutton G."/>
        </authorList>
    </citation>
    <scope>NUCLEOTIDE SEQUENCE [LARGE SCALE GENOMIC DNA]</scope>
    <source>
        <strain evidence="4">ATCC 35245 / DSM 5265 / OCM 4 / BT</strain>
    </source>
</reference>
<dbReference type="eggNOG" id="COG0745">
    <property type="taxonomic scope" value="Bacteria"/>
</dbReference>
<dbReference type="GO" id="GO:0000160">
    <property type="term" value="P:phosphorelay signal transduction system"/>
    <property type="evidence" value="ECO:0007669"/>
    <property type="project" value="InterPro"/>
</dbReference>
<name>B5Y7F1_COPPD</name>
<dbReference type="AlphaFoldDB" id="B5Y7F1"/>
<evidence type="ECO:0000313" key="3">
    <source>
        <dbReference type="EMBL" id="ACI16989.1"/>
    </source>
</evidence>
<organism evidence="3 4">
    <name type="scientific">Coprothermobacter proteolyticus (strain ATCC 35245 / DSM 5265 / OCM 4 / BT)</name>
    <dbReference type="NCBI Taxonomy" id="309798"/>
    <lineage>
        <taxon>Bacteria</taxon>
        <taxon>Pseudomonadati</taxon>
        <taxon>Coprothermobacterota</taxon>
        <taxon>Coprothermobacteria</taxon>
        <taxon>Coprothermobacterales</taxon>
        <taxon>Coprothermobacteraceae</taxon>
        <taxon>Coprothermobacter</taxon>
    </lineage>
</organism>
<dbReference type="EMBL" id="CP001145">
    <property type="protein sequence ID" value="ACI16989.1"/>
    <property type="molecule type" value="Genomic_DNA"/>
</dbReference>
<gene>
    <name evidence="3" type="ordered locus">COPRO5265_0331</name>
</gene>
<dbReference type="Proteomes" id="UP000001732">
    <property type="component" value="Chromosome"/>
</dbReference>
<evidence type="ECO:0000259" key="2">
    <source>
        <dbReference type="PROSITE" id="PS50110"/>
    </source>
</evidence>
<dbReference type="KEGG" id="cpo:COPRO5265_0331"/>
<dbReference type="RefSeq" id="WP_012543641.1">
    <property type="nucleotide sequence ID" value="NC_011295.1"/>
</dbReference>
<dbReference type="HOGENOM" id="CLU_000445_69_15_9"/>
<sequence length="122" mass="13509">MSKRVLIVDDAAFMRMMIKNVLTQNGYEVAGEASNGQEALVLYEKVKPDLVTLDITMPEMDGIQTLKELLKMDPSANVIMVTAMGQQQLVIEAIQVGAKDFVVKPFQPDRLIEAVRKALGDE</sequence>
<dbReference type="InterPro" id="IPR052048">
    <property type="entry name" value="ST_Response_Regulator"/>
</dbReference>
<dbReference type="CDD" id="cd17542">
    <property type="entry name" value="REC_CheY"/>
    <property type="match status" value="1"/>
</dbReference>
<dbReference type="SMART" id="SM00448">
    <property type="entry name" value="REC"/>
    <property type="match status" value="1"/>
</dbReference>
<protein>
    <submittedName>
        <fullName evidence="3">Putative chemotaxis protein CheY</fullName>
    </submittedName>
</protein>
<dbReference type="Gene3D" id="3.40.50.2300">
    <property type="match status" value="1"/>
</dbReference>
<feature type="domain" description="Response regulatory" evidence="2">
    <location>
        <begin position="4"/>
        <end position="119"/>
    </location>
</feature>
<dbReference type="PROSITE" id="PS50110">
    <property type="entry name" value="RESPONSE_REGULATORY"/>
    <property type="match status" value="1"/>
</dbReference>
<proteinExistence type="predicted"/>
<feature type="modified residue" description="4-aspartylphosphate" evidence="1">
    <location>
        <position position="54"/>
    </location>
</feature>
<dbReference type="SUPFAM" id="SSF52172">
    <property type="entry name" value="CheY-like"/>
    <property type="match status" value="1"/>
</dbReference>
<dbReference type="Pfam" id="PF00072">
    <property type="entry name" value="Response_reg"/>
    <property type="match status" value="1"/>
</dbReference>
<accession>B5Y7F1</accession>
<dbReference type="OrthoDB" id="9790669at2"/>